<sequence length="54" mass="6087">MYHMKNFEGLAAHRAIAPLPLLASPIAAVRAFVRWWGEHQAWPANEPAQLTPPR</sequence>
<protein>
    <submittedName>
        <fullName evidence="1">Uncharacterized protein</fullName>
    </submittedName>
</protein>
<accession>A0ABT8Y922</accession>
<evidence type="ECO:0000313" key="2">
    <source>
        <dbReference type="Proteomes" id="UP001169764"/>
    </source>
</evidence>
<keyword evidence="2" id="KW-1185">Reference proteome</keyword>
<dbReference type="EMBL" id="JAUOTP010000004">
    <property type="protein sequence ID" value="MDO6414820.1"/>
    <property type="molecule type" value="Genomic_DNA"/>
</dbReference>
<organism evidence="1 2">
    <name type="scientific">Sphingomonas natans</name>
    <dbReference type="NCBI Taxonomy" id="3063330"/>
    <lineage>
        <taxon>Bacteria</taxon>
        <taxon>Pseudomonadati</taxon>
        <taxon>Pseudomonadota</taxon>
        <taxon>Alphaproteobacteria</taxon>
        <taxon>Sphingomonadales</taxon>
        <taxon>Sphingomonadaceae</taxon>
        <taxon>Sphingomonas</taxon>
    </lineage>
</organism>
<gene>
    <name evidence="1" type="ORF">Q4F19_10555</name>
</gene>
<evidence type="ECO:0000313" key="1">
    <source>
        <dbReference type="EMBL" id="MDO6414820.1"/>
    </source>
</evidence>
<reference evidence="1" key="1">
    <citation type="submission" date="2023-07" db="EMBL/GenBank/DDBJ databases">
        <authorList>
            <person name="Kim M."/>
        </authorList>
    </citation>
    <scope>NUCLEOTIDE SEQUENCE</scope>
    <source>
        <strain evidence="1">BIUV-7</strain>
    </source>
</reference>
<dbReference type="Proteomes" id="UP001169764">
    <property type="component" value="Unassembled WGS sequence"/>
</dbReference>
<comment type="caution">
    <text evidence="1">The sequence shown here is derived from an EMBL/GenBank/DDBJ whole genome shotgun (WGS) entry which is preliminary data.</text>
</comment>
<name>A0ABT8Y922_9SPHN</name>
<proteinExistence type="predicted"/>